<dbReference type="GeneID" id="61816150"/>
<sequence length="196" mass="21701">MLNTIVQKNAPLLTETNATMSSRNGAVENRVSNNENEDFDIFRMGLAAFYNLLNVLKKLADSDFKGVQGRSDYALDVQDDANQVDEVIAEAAKGDEKTKESLPDSVIQFMRKNDIKVDGMNIDDYLKKNGPMLDKGKLKAVKGALDNEKNGATDTITQDQLQLQKVMQSYNVCANNINTLQTGLKDLLTTIARSFC</sequence>
<evidence type="ECO:0000313" key="2">
    <source>
        <dbReference type="Proteomes" id="UP000046784"/>
    </source>
</evidence>
<protein>
    <submittedName>
        <fullName evidence="1">Methyl-accepting chemotaxis protein</fullName>
    </submittedName>
</protein>
<evidence type="ECO:0000313" key="1">
    <source>
        <dbReference type="EMBL" id="CFQ99064.1"/>
    </source>
</evidence>
<dbReference type="Proteomes" id="UP000046784">
    <property type="component" value="Unassembled WGS sequence"/>
</dbReference>
<gene>
    <name evidence="1" type="primary">sseB</name>
    <name evidence="1" type="ORF">ERS008524_01904</name>
</gene>
<reference evidence="1 2" key="1">
    <citation type="submission" date="2015-03" db="EMBL/GenBank/DDBJ databases">
        <authorList>
            <consortium name="Pathogen Informatics"/>
            <person name="Murphy D."/>
        </authorList>
    </citation>
    <scope>NUCLEOTIDE SEQUENCE [LARGE SCALE GENOMIC DNA]</scope>
    <source>
        <strain evidence="1 2">3400/83</strain>
    </source>
</reference>
<name>A0AAI9EMU1_YERFR</name>
<dbReference type="InterPro" id="IPR005095">
    <property type="entry name" value="EspA"/>
</dbReference>
<organism evidence="1 2">
    <name type="scientific">Yersinia frederiksenii</name>
    <dbReference type="NCBI Taxonomy" id="29484"/>
    <lineage>
        <taxon>Bacteria</taxon>
        <taxon>Pseudomonadati</taxon>
        <taxon>Pseudomonadota</taxon>
        <taxon>Gammaproteobacteria</taxon>
        <taxon>Enterobacterales</taxon>
        <taxon>Yersiniaceae</taxon>
        <taxon>Yersinia</taxon>
    </lineage>
</organism>
<accession>A0AAI9EMU1</accession>
<dbReference type="RefSeq" id="WP_019211503.1">
    <property type="nucleotide sequence ID" value="NZ_CABMMF010000010.1"/>
</dbReference>
<comment type="caution">
    <text evidence="1">The sequence shown here is derived from an EMBL/GenBank/DDBJ whole genome shotgun (WGS) entry which is preliminary data.</text>
</comment>
<dbReference type="SUPFAM" id="SSF116927">
    <property type="entry name" value="EspA/CesA-like"/>
    <property type="match status" value="1"/>
</dbReference>
<dbReference type="Pfam" id="PF03433">
    <property type="entry name" value="EspA"/>
    <property type="match status" value="1"/>
</dbReference>
<dbReference type="EMBL" id="CGCB01000010">
    <property type="protein sequence ID" value="CFQ99064.1"/>
    <property type="molecule type" value="Genomic_DNA"/>
</dbReference>
<dbReference type="AlphaFoldDB" id="A0AAI9EMU1"/>
<proteinExistence type="predicted"/>
<dbReference type="InterPro" id="IPR035074">
    <property type="entry name" value="EspA/CesA-like"/>
</dbReference>